<accession>A0ACB0KQ36</accession>
<reference evidence="1" key="1">
    <citation type="submission" date="2023-10" db="EMBL/GenBank/DDBJ databases">
        <authorList>
            <person name="Rodriguez Cubillos JULIANA M."/>
            <person name="De Vega J."/>
        </authorList>
    </citation>
    <scope>NUCLEOTIDE SEQUENCE</scope>
</reference>
<evidence type="ECO:0000313" key="1">
    <source>
        <dbReference type="EMBL" id="CAJ2658598.1"/>
    </source>
</evidence>
<organism evidence="1 2">
    <name type="scientific">Trifolium pratense</name>
    <name type="common">Red clover</name>
    <dbReference type="NCBI Taxonomy" id="57577"/>
    <lineage>
        <taxon>Eukaryota</taxon>
        <taxon>Viridiplantae</taxon>
        <taxon>Streptophyta</taxon>
        <taxon>Embryophyta</taxon>
        <taxon>Tracheophyta</taxon>
        <taxon>Spermatophyta</taxon>
        <taxon>Magnoliopsida</taxon>
        <taxon>eudicotyledons</taxon>
        <taxon>Gunneridae</taxon>
        <taxon>Pentapetalae</taxon>
        <taxon>rosids</taxon>
        <taxon>fabids</taxon>
        <taxon>Fabales</taxon>
        <taxon>Fabaceae</taxon>
        <taxon>Papilionoideae</taxon>
        <taxon>50 kb inversion clade</taxon>
        <taxon>NPAAA clade</taxon>
        <taxon>Hologalegina</taxon>
        <taxon>IRL clade</taxon>
        <taxon>Trifolieae</taxon>
        <taxon>Trifolium</taxon>
    </lineage>
</organism>
<keyword evidence="2" id="KW-1185">Reference proteome</keyword>
<dbReference type="EMBL" id="CASHSV030000311">
    <property type="protein sequence ID" value="CAJ2658598.1"/>
    <property type="molecule type" value="Genomic_DNA"/>
</dbReference>
<proteinExistence type="predicted"/>
<gene>
    <name evidence="1" type="ORF">MILVUS5_LOCUS24948</name>
</gene>
<name>A0ACB0KQ36_TRIPR</name>
<sequence length="949" mass="110860">MKKDLKQVMVLSSDVIKSEYDFRDYKIIRLRNGLQALIVHDPAISSKHKSEDEDDGKIKLLTAAVALTVGVGNLDSLELYGLPHLIEHVYSPKSEKFSEDDGIEKLSEDDESENVSKNDGFRDFIYEHGGYANACTYAEFTSYQFNIREKYLKAALERFANCLIEPVIEELALKKEVEIIDSEPLEVLQGWVLESFLGITKSPAKKVKVRKTKYLWMKPFPFCTKAVSQSKKRKRRLPRSDDEALVLPSNPPFIWTPGQKYYVKASDGSNILEVSWALPSLRKVYEHKPEKYVSYLLNQEGEGSLISLLKNKGWILSFKSRVGDFGIYRTSKDYIFIIEIHLTDYGLLEVNNIIGFLYGYLHFLRDSPQEWIFKEIQTIRNMKFNFKDENQLDYASRLSENMLFYPPEHIISANYVCKKWDEEMIKQVIGYLIPDNMRVDHLISDFTRKDDVQYVPWYETQYYVENIDETSMKLWRENQNFIESFKFPIENNFIPRDFSIHVGDTSNKENSTSLKCIADEQRMKFWYKKDIIFKIRRTSIFIRINFKEAHDTGKNSALSELFLSLLNYRLSEVKFKAKMSMCEITLRSLNGMLELNVFGFNGMLHKVLSEILFEVGSFKPADDIQYKVIKQDLERDLSNNGNHILELLLHEHLYMNGEMLRHLDQLLLDDFRSFIEDMRSQLFIEGLCHGSLTEEEANDICNIIKKNLQGNGLPIKSRYAAERVICLPSKANIVMSFRPASEIDTNSVAELYFQIGEVQSKSVKLPALLVLFDDVVRDGFFQKMRELENLGYTATSSITTRLKVVGYSFKIVSDKHDPYYLQDEMEKFIDHDLGKFLRDLDHQTFEDYKNSAAEELSGNFPSLKEESEDLWTSITIYRSEIFDVDKKMAEELRKARKKDLIEYYRKYFKSSYPDCRRVKINTVGYGKKMSDEEGKDMSYFKNKYDFYKC</sequence>
<comment type="caution">
    <text evidence="1">The sequence shown here is derived from an EMBL/GenBank/DDBJ whole genome shotgun (WGS) entry which is preliminary data.</text>
</comment>
<evidence type="ECO:0000313" key="2">
    <source>
        <dbReference type="Proteomes" id="UP001177021"/>
    </source>
</evidence>
<protein>
    <submittedName>
        <fullName evidence="1">Uncharacterized protein</fullName>
    </submittedName>
</protein>
<dbReference type="Proteomes" id="UP001177021">
    <property type="component" value="Unassembled WGS sequence"/>
</dbReference>